<dbReference type="EMBL" id="VDEP01000038">
    <property type="protein sequence ID" value="KAA1135517.1"/>
    <property type="molecule type" value="Genomic_DNA"/>
</dbReference>
<dbReference type="Proteomes" id="UP000324748">
    <property type="component" value="Unassembled WGS sequence"/>
</dbReference>
<keyword evidence="3" id="KW-1185">Reference proteome</keyword>
<dbReference type="OrthoDB" id="201153at2759"/>
<reference evidence="3 4" key="1">
    <citation type="submission" date="2019-05" db="EMBL/GenBank/DDBJ databases">
        <title>Emergence of the Ug99 lineage of the wheat stem rust pathogen through somatic hybridization.</title>
        <authorList>
            <person name="Li F."/>
            <person name="Upadhyaya N.M."/>
            <person name="Sperschneider J."/>
            <person name="Matny O."/>
            <person name="Nguyen-Phuc H."/>
            <person name="Mago R."/>
            <person name="Raley C."/>
            <person name="Miller M.E."/>
            <person name="Silverstein K.A.T."/>
            <person name="Henningsen E."/>
            <person name="Hirsch C.D."/>
            <person name="Visser B."/>
            <person name="Pretorius Z.A."/>
            <person name="Steffenson B.J."/>
            <person name="Schwessinger B."/>
            <person name="Dodds P.N."/>
            <person name="Figueroa M."/>
        </authorList>
    </citation>
    <scope>NUCLEOTIDE SEQUENCE [LARGE SCALE GENOMIC DNA]</scope>
    <source>
        <strain evidence="1">21-0</strain>
        <strain evidence="2 4">Ug99</strain>
    </source>
</reference>
<gene>
    <name evidence="1" type="ORF">PGT21_007456</name>
    <name evidence="2" type="ORF">PGTUg99_011019</name>
</gene>
<accession>A0A5B0MK68</accession>
<protein>
    <submittedName>
        <fullName evidence="1">Uncharacterized protein</fullName>
    </submittedName>
</protein>
<evidence type="ECO:0000313" key="1">
    <source>
        <dbReference type="EMBL" id="KAA1076446.1"/>
    </source>
</evidence>
<dbReference type="Proteomes" id="UP000325313">
    <property type="component" value="Unassembled WGS sequence"/>
</dbReference>
<evidence type="ECO:0000313" key="2">
    <source>
        <dbReference type="EMBL" id="KAA1135517.1"/>
    </source>
</evidence>
<comment type="caution">
    <text evidence="1">The sequence shown here is derived from an EMBL/GenBank/DDBJ whole genome shotgun (WGS) entry which is preliminary data.</text>
</comment>
<evidence type="ECO:0000313" key="3">
    <source>
        <dbReference type="Proteomes" id="UP000324748"/>
    </source>
</evidence>
<dbReference type="AlphaFoldDB" id="A0A5B0MK68"/>
<name>A0A5B0MK68_PUCGR</name>
<proteinExistence type="predicted"/>
<sequence>MPFDQAKNDLQEALGNDRSQRFIHFSKIPVPTAAVWRVLAASVTNGEKRSVRAAVKGRSIQRLILPE</sequence>
<evidence type="ECO:0000313" key="4">
    <source>
        <dbReference type="Proteomes" id="UP000325313"/>
    </source>
</evidence>
<dbReference type="EMBL" id="VSWC01000145">
    <property type="protein sequence ID" value="KAA1076446.1"/>
    <property type="molecule type" value="Genomic_DNA"/>
</dbReference>
<organism evidence="1 3">
    <name type="scientific">Puccinia graminis f. sp. tritici</name>
    <dbReference type="NCBI Taxonomy" id="56615"/>
    <lineage>
        <taxon>Eukaryota</taxon>
        <taxon>Fungi</taxon>
        <taxon>Dikarya</taxon>
        <taxon>Basidiomycota</taxon>
        <taxon>Pucciniomycotina</taxon>
        <taxon>Pucciniomycetes</taxon>
        <taxon>Pucciniales</taxon>
        <taxon>Pucciniaceae</taxon>
        <taxon>Puccinia</taxon>
    </lineage>
</organism>